<feature type="repeat" description="PPR" evidence="2">
    <location>
        <begin position="276"/>
        <end position="310"/>
    </location>
</feature>
<gene>
    <name evidence="4" type="ORF">A4U43_C10F1490</name>
</gene>
<dbReference type="AlphaFoldDB" id="A0A5P1E036"/>
<organism evidence="4 5">
    <name type="scientific">Asparagus officinalis</name>
    <name type="common">Garden asparagus</name>
    <dbReference type="NCBI Taxonomy" id="4686"/>
    <lineage>
        <taxon>Eukaryota</taxon>
        <taxon>Viridiplantae</taxon>
        <taxon>Streptophyta</taxon>
        <taxon>Embryophyta</taxon>
        <taxon>Tracheophyta</taxon>
        <taxon>Spermatophyta</taxon>
        <taxon>Magnoliopsida</taxon>
        <taxon>Liliopsida</taxon>
        <taxon>Asparagales</taxon>
        <taxon>Asparagaceae</taxon>
        <taxon>Asparagoideae</taxon>
        <taxon>Asparagus</taxon>
    </lineage>
</organism>
<dbReference type="PANTHER" id="PTHR47926">
    <property type="entry name" value="PENTATRICOPEPTIDE REPEAT-CONTAINING PROTEIN"/>
    <property type="match status" value="1"/>
</dbReference>
<feature type="region of interest" description="Disordered" evidence="3">
    <location>
        <begin position="1"/>
        <end position="21"/>
    </location>
</feature>
<feature type="repeat" description="PPR" evidence="2">
    <location>
        <begin position="171"/>
        <end position="205"/>
    </location>
</feature>
<evidence type="ECO:0000256" key="1">
    <source>
        <dbReference type="ARBA" id="ARBA00022737"/>
    </source>
</evidence>
<dbReference type="Pfam" id="PF20431">
    <property type="entry name" value="E_motif"/>
    <property type="match status" value="1"/>
</dbReference>
<dbReference type="PANTHER" id="PTHR47926:SF483">
    <property type="entry name" value="TETRATRICOPEPTIDE-LIKE HELICAL DOMAIN SUPERFAMILY"/>
    <property type="match status" value="1"/>
</dbReference>
<dbReference type="Pfam" id="PF12854">
    <property type="entry name" value="PPR_1"/>
    <property type="match status" value="1"/>
</dbReference>
<dbReference type="NCBIfam" id="TIGR00756">
    <property type="entry name" value="PPR"/>
    <property type="match status" value="4"/>
</dbReference>
<dbReference type="Pfam" id="PF13041">
    <property type="entry name" value="PPR_2"/>
    <property type="match status" value="3"/>
</dbReference>
<evidence type="ECO:0000256" key="2">
    <source>
        <dbReference type="PROSITE-ProRule" id="PRU00708"/>
    </source>
</evidence>
<dbReference type="EMBL" id="CM007390">
    <property type="protein sequence ID" value="ONK55838.1"/>
    <property type="molecule type" value="Genomic_DNA"/>
</dbReference>
<protein>
    <submittedName>
        <fullName evidence="4">Uncharacterized protein</fullName>
    </submittedName>
</protein>
<dbReference type="InterPro" id="IPR046848">
    <property type="entry name" value="E_motif"/>
</dbReference>
<dbReference type="Proteomes" id="UP000243459">
    <property type="component" value="Chromosome 10"/>
</dbReference>
<accession>A0A5P1E036</accession>
<dbReference type="OMA" id="PEYFLHT"/>
<dbReference type="FunFam" id="1.25.40.10:FF:000184">
    <property type="entry name" value="Pentatricopeptide repeat-containing protein, chloroplastic"/>
    <property type="match status" value="1"/>
</dbReference>
<evidence type="ECO:0000256" key="3">
    <source>
        <dbReference type="SAM" id="MobiDB-lite"/>
    </source>
</evidence>
<feature type="repeat" description="PPR" evidence="2">
    <location>
        <begin position="311"/>
        <end position="345"/>
    </location>
</feature>
<evidence type="ECO:0000313" key="5">
    <source>
        <dbReference type="Proteomes" id="UP000243459"/>
    </source>
</evidence>
<dbReference type="InterPro" id="IPR046960">
    <property type="entry name" value="PPR_At4g14850-like_plant"/>
</dbReference>
<feature type="repeat" description="PPR" evidence="2">
    <location>
        <begin position="39"/>
        <end position="73"/>
    </location>
</feature>
<keyword evidence="5" id="KW-1185">Reference proteome</keyword>
<dbReference type="InterPro" id="IPR011990">
    <property type="entry name" value="TPR-like_helical_dom_sf"/>
</dbReference>
<reference evidence="5" key="1">
    <citation type="journal article" date="2017" name="Nat. Commun.">
        <title>The asparagus genome sheds light on the origin and evolution of a young Y chromosome.</title>
        <authorList>
            <person name="Harkess A."/>
            <person name="Zhou J."/>
            <person name="Xu C."/>
            <person name="Bowers J.E."/>
            <person name="Van der Hulst R."/>
            <person name="Ayyampalayam S."/>
            <person name="Mercati F."/>
            <person name="Riccardi P."/>
            <person name="McKain M.R."/>
            <person name="Kakrana A."/>
            <person name="Tang H."/>
            <person name="Ray J."/>
            <person name="Groenendijk J."/>
            <person name="Arikit S."/>
            <person name="Mathioni S.M."/>
            <person name="Nakano M."/>
            <person name="Shan H."/>
            <person name="Telgmann-Rauber A."/>
            <person name="Kanno A."/>
            <person name="Yue Z."/>
            <person name="Chen H."/>
            <person name="Li W."/>
            <person name="Chen Y."/>
            <person name="Xu X."/>
            <person name="Zhang Y."/>
            <person name="Luo S."/>
            <person name="Chen H."/>
            <person name="Gao J."/>
            <person name="Mao Z."/>
            <person name="Pires J.C."/>
            <person name="Luo M."/>
            <person name="Kudrna D."/>
            <person name="Wing R.A."/>
            <person name="Meyers B.C."/>
            <person name="Yi K."/>
            <person name="Kong H."/>
            <person name="Lavrijsen P."/>
            <person name="Sunseri F."/>
            <person name="Falavigna A."/>
            <person name="Ye Y."/>
            <person name="Leebens-Mack J.H."/>
            <person name="Chen G."/>
        </authorList>
    </citation>
    <scope>NUCLEOTIDE SEQUENCE [LARGE SCALE GENOMIC DNA]</scope>
    <source>
        <strain evidence="5">cv. DH0086</strain>
    </source>
</reference>
<dbReference type="FunFam" id="1.25.40.10:FF:000348">
    <property type="entry name" value="Pentatricopeptide repeat-containing protein chloroplastic"/>
    <property type="match status" value="1"/>
</dbReference>
<proteinExistence type="predicted"/>
<keyword evidence="1" id="KW-0677">Repeat</keyword>
<dbReference type="GO" id="GO:0009451">
    <property type="term" value="P:RNA modification"/>
    <property type="evidence" value="ECO:0007669"/>
    <property type="project" value="InterPro"/>
</dbReference>
<dbReference type="InterPro" id="IPR002885">
    <property type="entry name" value="PPR_rpt"/>
</dbReference>
<dbReference type="Gene3D" id="1.25.40.10">
    <property type="entry name" value="Tetratricopeptide repeat domain"/>
    <property type="match status" value="4"/>
</dbReference>
<dbReference type="PROSITE" id="PS51375">
    <property type="entry name" value="PPR"/>
    <property type="match status" value="5"/>
</dbReference>
<evidence type="ECO:0000313" key="4">
    <source>
        <dbReference type="EMBL" id="ONK55838.1"/>
    </source>
</evidence>
<dbReference type="SUPFAM" id="SSF48452">
    <property type="entry name" value="TPR-like"/>
    <property type="match status" value="1"/>
</dbReference>
<dbReference type="Gramene" id="ONK55838">
    <property type="protein sequence ID" value="ONK55838"/>
    <property type="gene ID" value="A4U43_C10F1490"/>
</dbReference>
<name>A0A5P1E036_ASPOF</name>
<dbReference type="Pfam" id="PF01535">
    <property type="entry name" value="PPR"/>
    <property type="match status" value="3"/>
</dbReference>
<dbReference type="GO" id="GO:0003723">
    <property type="term" value="F:RNA binding"/>
    <property type="evidence" value="ECO:0007669"/>
    <property type="project" value="InterPro"/>
</dbReference>
<feature type="repeat" description="PPR" evidence="2">
    <location>
        <begin position="140"/>
        <end position="170"/>
    </location>
</feature>
<sequence length="500" mass="56297">MQINDPTQTNPRPNPNPRPLRRQFHRLQAPLLHRNLRLRTFLFNTIIRGFSRSKTPNRSITLYTEMLKSGISPDHLTFPFLLKSCARLSSIQLGSLVHCHVAKLGLVPDRFVMNSLIHMYASCGEIVDARKVFDEILLRNSVSWNAMIDGYAKSGDLASARDMFDRMPERDVVSWSAMIDGYVKDGDYREALALFESMQDCPLSPKPNAITMVSVLCACAHLGALDKGRKMHQYLKDNGLMLSLPLITSLVDMYAKSGSIEEAIRVFRSFPAEKTDVLIWNAMIDGLATHGMSKEALLLFREMEAMAINPDEITYLGLLSACAHGGLVDDAWIFFRSLEYKGLTPHIEHYACMVDVLGRSGRVLEALEFVRKMPMEPNGSILGALLSACRTFGWVKSGEIIGRKLIELEPEHDGRYVGLSNVYAIARQWEEAKMMREVMERRGVKKAPGFSEVEVDGALHRFIAHDKSHVKFLEIYSALGVIRDQIKAETDVSSQEICFV</sequence>